<accession>A0A0L0EZV6</accession>
<organism evidence="2 3">
    <name type="scientific">Sphaeroforma arctica JP610</name>
    <dbReference type="NCBI Taxonomy" id="667725"/>
    <lineage>
        <taxon>Eukaryota</taxon>
        <taxon>Ichthyosporea</taxon>
        <taxon>Ichthyophonida</taxon>
        <taxon>Sphaeroforma</taxon>
    </lineage>
</organism>
<reference evidence="2 3" key="1">
    <citation type="submission" date="2011-02" db="EMBL/GenBank/DDBJ databases">
        <title>The Genome Sequence of Sphaeroforma arctica JP610.</title>
        <authorList>
            <consortium name="The Broad Institute Genome Sequencing Platform"/>
            <person name="Russ C."/>
            <person name="Cuomo C."/>
            <person name="Young S.K."/>
            <person name="Zeng Q."/>
            <person name="Gargeya S."/>
            <person name="Alvarado L."/>
            <person name="Berlin A."/>
            <person name="Chapman S.B."/>
            <person name="Chen Z."/>
            <person name="Freedman E."/>
            <person name="Gellesch M."/>
            <person name="Goldberg J."/>
            <person name="Griggs A."/>
            <person name="Gujja S."/>
            <person name="Heilman E."/>
            <person name="Heiman D."/>
            <person name="Howarth C."/>
            <person name="Mehta T."/>
            <person name="Neiman D."/>
            <person name="Pearson M."/>
            <person name="Roberts A."/>
            <person name="Saif S."/>
            <person name="Shea T."/>
            <person name="Shenoy N."/>
            <person name="Sisk P."/>
            <person name="Stolte C."/>
            <person name="Sykes S."/>
            <person name="White J."/>
            <person name="Yandava C."/>
            <person name="Burger G."/>
            <person name="Gray M.W."/>
            <person name="Holland P.W.H."/>
            <person name="King N."/>
            <person name="Lang F.B.F."/>
            <person name="Roger A.J."/>
            <person name="Ruiz-Trillo I."/>
            <person name="Haas B."/>
            <person name="Nusbaum C."/>
            <person name="Birren B."/>
        </authorList>
    </citation>
    <scope>NUCLEOTIDE SEQUENCE [LARGE SCALE GENOMIC DNA]</scope>
    <source>
        <strain evidence="2 3">JP610</strain>
    </source>
</reference>
<protein>
    <submittedName>
        <fullName evidence="2">Uncharacterized protein</fullName>
    </submittedName>
</protein>
<gene>
    <name evidence="2" type="ORF">SARC_18097</name>
</gene>
<feature type="compositionally biased region" description="Basic and acidic residues" evidence="1">
    <location>
        <begin position="11"/>
        <end position="28"/>
    </location>
</feature>
<feature type="region of interest" description="Disordered" evidence="1">
    <location>
        <begin position="1"/>
        <end position="28"/>
    </location>
</feature>
<dbReference type="RefSeq" id="XP_014143295.1">
    <property type="nucleotide sequence ID" value="XM_014287820.1"/>
</dbReference>
<feature type="non-terminal residue" evidence="2">
    <location>
        <position position="66"/>
    </location>
</feature>
<proteinExistence type="predicted"/>
<dbReference type="AlphaFoldDB" id="A0A0L0EZV6"/>
<keyword evidence="3" id="KW-1185">Reference proteome</keyword>
<dbReference type="GeneID" id="25918601"/>
<dbReference type="EMBL" id="KQ255319">
    <property type="protein sequence ID" value="KNC69393.1"/>
    <property type="molecule type" value="Genomic_DNA"/>
</dbReference>
<evidence type="ECO:0000313" key="2">
    <source>
        <dbReference type="EMBL" id="KNC69393.1"/>
    </source>
</evidence>
<name>A0A0L0EZV6_9EUKA</name>
<sequence length="66" mass="7850">MEPHSPFSHAQLDEKKREREAVLESKDPVKPYRKITRNNWLVKKPVTEIDESHFECKCKDEVDPET</sequence>
<evidence type="ECO:0000313" key="3">
    <source>
        <dbReference type="Proteomes" id="UP000054560"/>
    </source>
</evidence>
<dbReference type="Proteomes" id="UP000054560">
    <property type="component" value="Unassembled WGS sequence"/>
</dbReference>
<evidence type="ECO:0000256" key="1">
    <source>
        <dbReference type="SAM" id="MobiDB-lite"/>
    </source>
</evidence>